<organism evidence="1 2">
    <name type="scientific">Endocarpon pusillum (strain Z07020 / HMAS-L-300199)</name>
    <name type="common">Lichen-forming fungus</name>
    <dbReference type="NCBI Taxonomy" id="1263415"/>
    <lineage>
        <taxon>Eukaryota</taxon>
        <taxon>Fungi</taxon>
        <taxon>Dikarya</taxon>
        <taxon>Ascomycota</taxon>
        <taxon>Pezizomycotina</taxon>
        <taxon>Eurotiomycetes</taxon>
        <taxon>Chaetothyriomycetidae</taxon>
        <taxon>Verrucariales</taxon>
        <taxon>Verrucariaceae</taxon>
        <taxon>Endocarpon</taxon>
    </lineage>
</organism>
<reference evidence="2" key="1">
    <citation type="journal article" date="2014" name="BMC Genomics">
        <title>Genome characteristics reveal the impact of lichenization on lichen-forming fungus Endocarpon pusillum Hedwig (Verrucariales, Ascomycota).</title>
        <authorList>
            <person name="Wang Y.-Y."/>
            <person name="Liu B."/>
            <person name="Zhang X.-Y."/>
            <person name="Zhou Q.-M."/>
            <person name="Zhang T."/>
            <person name="Li H."/>
            <person name="Yu Y.-F."/>
            <person name="Zhang X.-L."/>
            <person name="Hao X.-Y."/>
            <person name="Wang M."/>
            <person name="Wang L."/>
            <person name="Wei J.-C."/>
        </authorList>
    </citation>
    <scope>NUCLEOTIDE SEQUENCE [LARGE SCALE GENOMIC DNA]</scope>
    <source>
        <strain evidence="2">Z07020 / HMAS-L-300199</strain>
    </source>
</reference>
<sequence length="163" mass="18741">MLVSLSQRYENYNKDVAVLSGTGLLESCNEISRKIGKLQLVEAGIALKYEPTPRKQVSRSPIIKPKCQHHVARLKYFFESTPEKTCQIYNLRERFPTLAEKSAKELVDTYKALGGMSFEYALETVRRDLCDLDFEIEGCEDWLEMARDRHLQQLASDMSLNAM</sequence>
<protein>
    <submittedName>
        <fullName evidence="1">Uncharacterized protein</fullName>
    </submittedName>
</protein>
<name>U1HSA7_ENDPU</name>
<keyword evidence="2" id="KW-1185">Reference proteome</keyword>
<dbReference type="Proteomes" id="UP000019373">
    <property type="component" value="Unassembled WGS sequence"/>
</dbReference>
<evidence type="ECO:0000313" key="2">
    <source>
        <dbReference type="Proteomes" id="UP000019373"/>
    </source>
</evidence>
<proteinExistence type="predicted"/>
<dbReference type="AlphaFoldDB" id="U1HSA7"/>
<dbReference type="HOGENOM" id="CLU_1627023_0_0_1"/>
<evidence type="ECO:0000313" key="1">
    <source>
        <dbReference type="EMBL" id="ERF73420.1"/>
    </source>
</evidence>
<accession>U1HSA7</accession>
<dbReference type="EMBL" id="KE720951">
    <property type="protein sequence ID" value="ERF73420.1"/>
    <property type="molecule type" value="Genomic_DNA"/>
</dbReference>
<gene>
    <name evidence="1" type="ORF">EPUS_04043</name>
</gene>
<dbReference type="RefSeq" id="XP_007800848.1">
    <property type="nucleotide sequence ID" value="XM_007802657.1"/>
</dbReference>
<dbReference type="GeneID" id="19239077"/>